<accession>A0A1H2W1R0</accession>
<reference evidence="2" key="1">
    <citation type="submission" date="2016-10" db="EMBL/GenBank/DDBJ databases">
        <authorList>
            <person name="Varghese N."/>
            <person name="Submissions S."/>
        </authorList>
    </citation>
    <scope>NUCLEOTIDE SEQUENCE [LARGE SCALE GENOMIC DNA]</scope>
    <source>
        <strain evidence="2">DSM 217</strain>
    </source>
</reference>
<dbReference type="AlphaFoldDB" id="A0A1H2W1R0"/>
<gene>
    <name evidence="1" type="ORF">SAMN05421783_1085</name>
</gene>
<keyword evidence="2" id="KW-1185">Reference proteome</keyword>
<evidence type="ECO:0000313" key="1">
    <source>
        <dbReference type="EMBL" id="SDW74481.1"/>
    </source>
</evidence>
<dbReference type="EMBL" id="FNNZ01000008">
    <property type="protein sequence ID" value="SDW74481.1"/>
    <property type="molecule type" value="Genomic_DNA"/>
</dbReference>
<organism evidence="1 2">
    <name type="scientific">Thiocapsa roseopersicina</name>
    <dbReference type="NCBI Taxonomy" id="1058"/>
    <lineage>
        <taxon>Bacteria</taxon>
        <taxon>Pseudomonadati</taxon>
        <taxon>Pseudomonadota</taxon>
        <taxon>Gammaproteobacteria</taxon>
        <taxon>Chromatiales</taxon>
        <taxon>Chromatiaceae</taxon>
        <taxon>Thiocapsa</taxon>
    </lineage>
</organism>
<proteinExistence type="predicted"/>
<dbReference type="RefSeq" id="WP_093030895.1">
    <property type="nucleotide sequence ID" value="NZ_FNNZ01000008.1"/>
</dbReference>
<protein>
    <submittedName>
        <fullName evidence="1">Uncharacterized protein</fullName>
    </submittedName>
</protein>
<dbReference type="Proteomes" id="UP000198816">
    <property type="component" value="Unassembled WGS sequence"/>
</dbReference>
<name>A0A1H2W1R0_THIRO</name>
<evidence type="ECO:0000313" key="2">
    <source>
        <dbReference type="Proteomes" id="UP000198816"/>
    </source>
</evidence>
<sequence>MTKLPLIACLSFATFEGMAMCIPDPPEIGDIGPDGELVCRDLQQSFPESIKAVENRTMRSPEKVEILVSVDGKSMVLGYELAGFVWKPTSSQEGSGEGIAAVQRSGR</sequence>
<dbReference type="OrthoDB" id="9846512at2"/>